<protein>
    <submittedName>
        <fullName evidence="1">Uncharacterized protein</fullName>
    </submittedName>
</protein>
<dbReference type="Proteomes" id="UP000276133">
    <property type="component" value="Unassembled WGS sequence"/>
</dbReference>
<comment type="caution">
    <text evidence="1">The sequence shown here is derived from an EMBL/GenBank/DDBJ whole genome shotgun (WGS) entry which is preliminary data.</text>
</comment>
<gene>
    <name evidence="1" type="ORF">BpHYR1_005623</name>
</gene>
<proteinExistence type="predicted"/>
<organism evidence="1 2">
    <name type="scientific">Brachionus plicatilis</name>
    <name type="common">Marine rotifer</name>
    <name type="synonym">Brachionus muelleri</name>
    <dbReference type="NCBI Taxonomy" id="10195"/>
    <lineage>
        <taxon>Eukaryota</taxon>
        <taxon>Metazoa</taxon>
        <taxon>Spiralia</taxon>
        <taxon>Gnathifera</taxon>
        <taxon>Rotifera</taxon>
        <taxon>Eurotatoria</taxon>
        <taxon>Monogononta</taxon>
        <taxon>Pseudotrocha</taxon>
        <taxon>Ploima</taxon>
        <taxon>Brachionidae</taxon>
        <taxon>Brachionus</taxon>
    </lineage>
</organism>
<sequence>MAATDDPDHAIRWSTDDLWSRKLNSVLGTDRPQLSGSELGGSSGWSTGLDKPVSNRFLVKLIQFYKPVLQTGLVIGDRQMLPLRIFSNRDGSTPNTQRKVQR</sequence>
<reference evidence="1 2" key="1">
    <citation type="journal article" date="2018" name="Sci. Rep.">
        <title>Genomic signatures of local adaptation to the degree of environmental predictability in rotifers.</title>
        <authorList>
            <person name="Franch-Gras L."/>
            <person name="Hahn C."/>
            <person name="Garcia-Roger E.M."/>
            <person name="Carmona M.J."/>
            <person name="Serra M."/>
            <person name="Gomez A."/>
        </authorList>
    </citation>
    <scope>NUCLEOTIDE SEQUENCE [LARGE SCALE GENOMIC DNA]</scope>
    <source>
        <strain evidence="1">HYR1</strain>
    </source>
</reference>
<evidence type="ECO:0000313" key="1">
    <source>
        <dbReference type="EMBL" id="RNA44188.1"/>
    </source>
</evidence>
<dbReference type="AlphaFoldDB" id="A0A3M7T8J5"/>
<keyword evidence="2" id="KW-1185">Reference proteome</keyword>
<name>A0A3M7T8J5_BRAPC</name>
<dbReference type="EMBL" id="REGN01000140">
    <property type="protein sequence ID" value="RNA44188.1"/>
    <property type="molecule type" value="Genomic_DNA"/>
</dbReference>
<evidence type="ECO:0000313" key="2">
    <source>
        <dbReference type="Proteomes" id="UP000276133"/>
    </source>
</evidence>
<accession>A0A3M7T8J5</accession>